<feature type="domain" description="Ig-like" evidence="2">
    <location>
        <begin position="260"/>
        <end position="358"/>
    </location>
</feature>
<dbReference type="SMART" id="SM00409">
    <property type="entry name" value="IG"/>
    <property type="match status" value="6"/>
</dbReference>
<dbReference type="InterPro" id="IPR013783">
    <property type="entry name" value="Ig-like_fold"/>
</dbReference>
<dbReference type="InterPro" id="IPR003599">
    <property type="entry name" value="Ig_sub"/>
</dbReference>
<dbReference type="SUPFAM" id="SSF48726">
    <property type="entry name" value="Immunoglobulin"/>
    <property type="match status" value="1"/>
</dbReference>
<evidence type="ECO:0000256" key="1">
    <source>
        <dbReference type="ARBA" id="ARBA00022729"/>
    </source>
</evidence>
<dbReference type="PROSITE" id="PS50835">
    <property type="entry name" value="IG_LIKE"/>
    <property type="match status" value="1"/>
</dbReference>
<evidence type="ECO:0000313" key="3">
    <source>
        <dbReference type="EMBL" id="QSW88743.1"/>
    </source>
</evidence>
<proteinExistence type="predicted"/>
<evidence type="ECO:0000313" key="4">
    <source>
        <dbReference type="Proteomes" id="UP000663440"/>
    </source>
</evidence>
<dbReference type="EMBL" id="CP071448">
    <property type="protein sequence ID" value="QSW88743.1"/>
    <property type="molecule type" value="Genomic_DNA"/>
</dbReference>
<dbReference type="Gene3D" id="2.60.40.740">
    <property type="match status" value="16"/>
</dbReference>
<gene>
    <name evidence="3" type="ORF">J0383_21200</name>
</gene>
<name>A0ABX7QDR8_9FLAO</name>
<dbReference type="RefSeq" id="WP_207295942.1">
    <property type="nucleotide sequence ID" value="NZ_CP071448.1"/>
</dbReference>
<organism evidence="3 4">
    <name type="scientific">Flavobacterium endoglycinae</name>
    <dbReference type="NCBI Taxonomy" id="2816357"/>
    <lineage>
        <taxon>Bacteria</taxon>
        <taxon>Pseudomonadati</taxon>
        <taxon>Bacteroidota</taxon>
        <taxon>Flavobacteriia</taxon>
        <taxon>Flavobacteriales</taxon>
        <taxon>Flavobacteriaceae</taxon>
        <taxon>Flavobacterium</taxon>
    </lineage>
</organism>
<keyword evidence="1" id="KW-0732">Signal</keyword>
<dbReference type="InterPro" id="IPR007110">
    <property type="entry name" value="Ig-like_dom"/>
</dbReference>
<dbReference type="SMART" id="SM00089">
    <property type="entry name" value="PKD"/>
    <property type="match status" value="13"/>
</dbReference>
<sequence>MKHFYSRIKKFLNIALFLGIFLQSYLGTSQTTLAKGDIIFTGYDSSVNASDIDSFSFVALVPISATTVIYFTDRGYFEDGSWRAAGASEGTISWTVSNAIAAGTEITIKGNTVSTFNYSSGITASNGSIAITEGTMALATGLSLSNIGDQVIAFQGGSGSPAGVGANMVSGLHYYYCPTGGGSTQAHWDQDLCANGTAGSIIPPGLIGGFSAFYSAEGGTTTYTSGKFNGSGNLTTTANIRTAVMNINNWSNSAISQTLPTGAAFLSAPPVVTANPSSVTVCSGSNTAFSVSATGATSYQWQVDTGGGFANLSNGAPYSGVTTATLTITGATSAMNLYQYRCVVTGAGSVNSTAATLSVPTAISSSVQSQSNVSTYNGTNGSATITVSGGTAPYFYSWAPSGGTSATATNLSAGTYTVTITDSTPNGLGGCTATQNVTITQPAGVSASTSALSAFSSCSGSASTPQSFTVSGGSLTSNLLVSAPIGYEISTSSGGSYSSNISFTPTAGTVATTTIYARLSNTASGTPTGNITVSSNTAVTQNVAVTGTVSAPPAITSQPSASTICAGANTTFTATASNATGYQWQVDQGAGFNNISNNAQYSGATTATLTITGATAGISGYLYRVVASGSCAPNAVSSNAALAVNSAPAITSQPSASTICAGANTTFTTTASNATGYQWQVDEGAGFNNITNNAQYSGATTATLTITGATAGLNGYLYRVIASGACTPNAVSSNVALTINSAPSITSQPSASTICAGANTSFSVTASNATGYQWQVDQGAGFNNISNNAQYSGATTATLTITGATVGISGYLYRVIASGACTPNAVSNNVAITVNSAPAVTSQPFASTICAGANTTFSVAASNATGYQWQVNEGLGFTNISNSAIYAGATSGTLTINSATAAMNGFLYRAIVNGVCLPNATSNNAALTVNSAPAITSQPSASTICAGANTTFSATASSATAYQWQVNQGAGFTNIADDATYSGSNTATLSITGATNGYNGYLYRVVASGVCSPSATSLTAALTVNSAPAITSQPISTIACIGSNTSFTATASNATGYQWQVDQGAGFTNLSNDATYSGVNTATLSITGATAALSGYLYRVIASGVCSPSATSFNAVLTVPFIAVTSTQVDVSCNGANNGSLTVTPSGGSIPYTYLWSNGETTASIANLAPGNYTVTIKDANLCEKTENFTITEPTALTASQGTINNVSCNSGANGTATVIVSGGTPGYTYSWAPYGGTSATATGLSQGTFTVTVTDANACTTTQNFTINEPPILTTTPSQTNILCNGGATGSASVTVSGGTGAYSYSWIPSGGTAATATGLTAGIYTVTVTDANNCQINQSFTITEPAVLTVNPVAATNIACFGESTGSATVAVSGGTGAYSYSWAPSGGTAATATGLVAGTYTVTVTDANGCIGTQSFTLTEPSAALSASSSSTPVSCNGGSNGTATVVVSGGTPSYTYSWAPFGGTAATATGLSAGTYTVTVTDANGCTITENVTVNSPSPFVGTINKTDVSCNGGSNGTATITASGATAPYTYQWSPSGGTAATATGLAAGTYTITVTDANGCSYQETVIIDQPAILDAAQSQTNVLCNGSATGTATVTPTGGSGSYTYLWSPSGGTAATATGLTLGNYSVLITDGNGCSILKNFTITEPSVLTATTSQINATCTVGGEATVNPAGGTAPYSYLWSDGQTTATATGLTAGNHSVIITDSNGCIIGKNFTITTTNTLVASTSQIDVLCNGGNTGSATVVPSGAAGPFTYVWTPSGGNADTATGLTAGNYSVTITAANGCSIVKNFTITEPTAIGITPSQINVTCPSGSNGSATVSVTGGTGSYTYSWAPSGGTAATATGLAAGTYVVTVTDANGCTATQSFTITQPDPILATVSQTEVSCNGGANGTATLTVTGGTGTYTYAWAPYGGTAATATGLAAGTYTVTITDANGCLKTESVTITEPAVLSASALVQTNILCNGGTNGSATVSVTGGTAPYTYSWAPYGGTAATATGLAAGTYTITVTDANGCTATQSYTITEPTALAATSSHTDASCNGGTNGTATVVVTGGTGAYTYLWSPSGGTAATASGLSAGTYTVIATDANGCTISESVTITEPTAISITSSSTNVSCNAGANGSASVNVTGGTGAYTYSWAPFGGTAATASGLSAGTYTVTVTDANGCTATETVVVTEPAAISAVASQTNVSCNGSNDGSATVTVTGGTGAYTYAWSPSGGTAATATGLAAGTYTVTVTDANGCTTSTSAIITEPSALSASITGTNVSCNGSNDGSATVTVTGGTGSYTYAWSPSGGTAATATGLTAGTYTVTITDANGCTTSGNVTIGTNPDTTAPVPTLATLPQITGDCSVLASQIAIPTALDNCAGTINGTTTDPLTYTAAGTYTITWSYDDGNGNVSTQLQTVTVNASPLDAVTFSNAQVTYDGTAHSIQVANLPTGATVTYSANNGATNAGTYAITATVTPASTSPNCSAITLNANLVINKAPQQITFNAIPVKTLGLNNTFNLDAVSDSNLPVTYTYTFDSPTPAATVTPSGQVTMTSSGEILITAHQAGDNNYLPAADVSQLLVILNNNVDVTRITIGNKVFDNPAKTITHVLACGETNPNITVLNESGAVITPSANFTIQTPKAGIYTQDVTVTSQDGTLSATYTITVEKPFNFFDIVQQKFNNVLLVNNNPQTNGGYEFTAYQWFKNGQLIGTGQYYSAGETITSLLDPNAQYMVKMTTKDGKVLQTCPTQITLKNSLQAKLYPNPIETGKAITIEADFPTEELEKMQISLFSVSGQLVKTVQSSSAKTEIQLPETAAGNTLLVVLETPNIKKSFKVIVK</sequence>
<reference evidence="3 4" key="1">
    <citation type="submission" date="2021-03" db="EMBL/GenBank/DDBJ databases">
        <title>Flavobacterium kribbensis sp. nov, an endophytic bacteria, isolated from soybean.</title>
        <authorList>
            <person name="Lee J."/>
            <person name="Seo J."/>
        </authorList>
    </citation>
    <scope>NUCLEOTIDE SEQUENCE [LARGE SCALE GENOMIC DNA]</scope>
    <source>
        <strain evidence="3 4">BB8</strain>
    </source>
</reference>
<dbReference type="InterPro" id="IPR026444">
    <property type="entry name" value="Secre_tail"/>
</dbReference>
<dbReference type="Proteomes" id="UP000663440">
    <property type="component" value="Chromosome"/>
</dbReference>
<dbReference type="Gene3D" id="2.60.40.10">
    <property type="entry name" value="Immunoglobulins"/>
    <property type="match status" value="8"/>
</dbReference>
<protein>
    <submittedName>
        <fullName evidence="3">T9SS type A sorting domain-containing protein</fullName>
    </submittedName>
</protein>
<dbReference type="InterPro" id="IPR036179">
    <property type="entry name" value="Ig-like_dom_sf"/>
</dbReference>
<dbReference type="Pfam" id="PF13573">
    <property type="entry name" value="SprB"/>
    <property type="match status" value="17"/>
</dbReference>
<dbReference type="InterPro" id="IPR025667">
    <property type="entry name" value="SprB_repeat"/>
</dbReference>
<dbReference type="NCBIfam" id="TIGR04183">
    <property type="entry name" value="Por_Secre_tail"/>
    <property type="match status" value="1"/>
</dbReference>
<keyword evidence="4" id="KW-1185">Reference proteome</keyword>
<dbReference type="InterPro" id="IPR022409">
    <property type="entry name" value="PKD/Chitinase_dom"/>
</dbReference>
<evidence type="ECO:0000259" key="2">
    <source>
        <dbReference type="PROSITE" id="PS50835"/>
    </source>
</evidence>
<accession>A0ABX7QDR8</accession>